<dbReference type="InterPro" id="IPR036412">
    <property type="entry name" value="HAD-like_sf"/>
</dbReference>
<feature type="transmembrane region" description="Helical" evidence="10">
    <location>
        <begin position="1137"/>
        <end position="1157"/>
    </location>
</feature>
<dbReference type="PANTHER" id="PTHR43520:SF32">
    <property type="entry name" value="COPPER RESISTANCE P-TYPE ATPASE (EUROFUNG)"/>
    <property type="match status" value="1"/>
</dbReference>
<feature type="region of interest" description="Disordered" evidence="11">
    <location>
        <begin position="1"/>
        <end position="22"/>
    </location>
</feature>
<feature type="transmembrane region" description="Helical" evidence="10">
    <location>
        <begin position="508"/>
        <end position="534"/>
    </location>
</feature>
<dbReference type="InterPro" id="IPR008250">
    <property type="entry name" value="ATPase_P-typ_transduc_dom_A_sf"/>
</dbReference>
<dbReference type="Gene3D" id="2.70.150.10">
    <property type="entry name" value="Calcium-transporting ATPase, cytoplasmic transduction domain A"/>
    <property type="match status" value="1"/>
</dbReference>
<dbReference type="InterPro" id="IPR018303">
    <property type="entry name" value="ATPase_P-typ_P_site"/>
</dbReference>
<dbReference type="EMBL" id="FWEW01002262">
    <property type="protein sequence ID" value="SLM38092.1"/>
    <property type="molecule type" value="Genomic_DNA"/>
</dbReference>
<evidence type="ECO:0000313" key="14">
    <source>
        <dbReference type="Proteomes" id="UP000192927"/>
    </source>
</evidence>
<dbReference type="NCBIfam" id="TIGR01525">
    <property type="entry name" value="ATPase-IB_hvy"/>
    <property type="match status" value="1"/>
</dbReference>
<dbReference type="GO" id="GO:0055070">
    <property type="term" value="P:copper ion homeostasis"/>
    <property type="evidence" value="ECO:0007669"/>
    <property type="project" value="TreeGrafter"/>
</dbReference>
<feature type="transmembrane region" description="Helical" evidence="10">
    <location>
        <begin position="464"/>
        <end position="487"/>
    </location>
</feature>
<evidence type="ECO:0000256" key="7">
    <source>
        <dbReference type="ARBA" id="ARBA00022967"/>
    </source>
</evidence>
<dbReference type="SUPFAM" id="SSF81660">
    <property type="entry name" value="Metal cation-transporting ATPase, ATP-binding domain N"/>
    <property type="match status" value="1"/>
</dbReference>
<evidence type="ECO:0000256" key="6">
    <source>
        <dbReference type="ARBA" id="ARBA00022840"/>
    </source>
</evidence>
<evidence type="ECO:0000256" key="4">
    <source>
        <dbReference type="ARBA" id="ARBA00022723"/>
    </source>
</evidence>
<dbReference type="Pfam" id="PF00403">
    <property type="entry name" value="HMA"/>
    <property type="match status" value="1"/>
</dbReference>
<dbReference type="InterPro" id="IPR023298">
    <property type="entry name" value="ATPase_P-typ_TM_dom_sf"/>
</dbReference>
<evidence type="ECO:0000256" key="10">
    <source>
        <dbReference type="RuleBase" id="RU362081"/>
    </source>
</evidence>
<keyword evidence="6 10" id="KW-0067">ATP-binding</keyword>
<feature type="domain" description="HMA" evidence="12">
    <location>
        <begin position="233"/>
        <end position="298"/>
    </location>
</feature>
<dbReference type="InterPro" id="IPR059000">
    <property type="entry name" value="ATPase_P-type_domA"/>
</dbReference>
<dbReference type="Proteomes" id="UP000192927">
    <property type="component" value="Unassembled WGS sequence"/>
</dbReference>
<dbReference type="PROSITE" id="PS50846">
    <property type="entry name" value="HMA_2"/>
    <property type="match status" value="1"/>
</dbReference>
<feature type="region of interest" description="Disordered" evidence="11">
    <location>
        <begin position="184"/>
        <end position="212"/>
    </location>
</feature>
<dbReference type="InterPro" id="IPR023299">
    <property type="entry name" value="ATPase_P-typ_cyto_dom_N"/>
</dbReference>
<dbReference type="InterPro" id="IPR036163">
    <property type="entry name" value="HMA_dom_sf"/>
</dbReference>
<dbReference type="CDD" id="cd00371">
    <property type="entry name" value="HMA"/>
    <property type="match status" value="2"/>
</dbReference>
<comment type="subcellular location">
    <subcellularLocation>
        <location evidence="1">Membrane</location>
        <topology evidence="1">Multi-pass membrane protein</topology>
    </subcellularLocation>
</comment>
<name>A0A1W5D547_9LECA</name>
<dbReference type="SUPFAM" id="SSF55008">
    <property type="entry name" value="HMA, heavy metal-associated domain"/>
    <property type="match status" value="2"/>
</dbReference>
<keyword evidence="5 10" id="KW-0547">Nucleotide-binding</keyword>
<keyword evidence="4 10" id="KW-0479">Metal-binding</keyword>
<dbReference type="GO" id="GO:0016887">
    <property type="term" value="F:ATP hydrolysis activity"/>
    <property type="evidence" value="ECO:0007669"/>
    <property type="project" value="InterPro"/>
</dbReference>
<feature type="non-terminal residue" evidence="13">
    <location>
        <position position="1188"/>
    </location>
</feature>
<feature type="compositionally biased region" description="Polar residues" evidence="11">
    <location>
        <begin position="149"/>
        <end position="164"/>
    </location>
</feature>
<dbReference type="SFLD" id="SFLDG00002">
    <property type="entry name" value="C1.7:_P-type_atpase_like"/>
    <property type="match status" value="1"/>
</dbReference>
<evidence type="ECO:0000313" key="13">
    <source>
        <dbReference type="EMBL" id="SLM38092.1"/>
    </source>
</evidence>
<dbReference type="InterPro" id="IPR044492">
    <property type="entry name" value="P_typ_ATPase_HD_dom"/>
</dbReference>
<evidence type="ECO:0000256" key="8">
    <source>
        <dbReference type="ARBA" id="ARBA00022989"/>
    </source>
</evidence>
<feature type="transmembrane region" description="Helical" evidence="10">
    <location>
        <begin position="718"/>
        <end position="739"/>
    </location>
</feature>
<keyword evidence="14" id="KW-1185">Reference proteome</keyword>
<dbReference type="Gene3D" id="3.40.50.1000">
    <property type="entry name" value="HAD superfamily/HAD-like"/>
    <property type="match status" value="1"/>
</dbReference>
<dbReference type="SUPFAM" id="SSF81665">
    <property type="entry name" value="Calcium ATPase, transmembrane domain M"/>
    <property type="match status" value="1"/>
</dbReference>
<evidence type="ECO:0000256" key="1">
    <source>
        <dbReference type="ARBA" id="ARBA00004141"/>
    </source>
</evidence>
<proteinExistence type="inferred from homology"/>
<dbReference type="GO" id="GO:0043682">
    <property type="term" value="F:P-type divalent copper transporter activity"/>
    <property type="evidence" value="ECO:0007669"/>
    <property type="project" value="TreeGrafter"/>
</dbReference>
<dbReference type="PANTHER" id="PTHR43520">
    <property type="entry name" value="ATP7, ISOFORM B"/>
    <property type="match status" value="1"/>
</dbReference>
<dbReference type="InterPro" id="IPR027256">
    <property type="entry name" value="P-typ_ATPase_IB"/>
</dbReference>
<dbReference type="InterPro" id="IPR017969">
    <property type="entry name" value="Heavy-metal-associated_CS"/>
</dbReference>
<feature type="compositionally biased region" description="Basic and acidic residues" evidence="11">
    <location>
        <begin position="186"/>
        <end position="197"/>
    </location>
</feature>
<evidence type="ECO:0000256" key="3">
    <source>
        <dbReference type="ARBA" id="ARBA00022692"/>
    </source>
</evidence>
<dbReference type="PROSITE" id="PS01047">
    <property type="entry name" value="HMA_1"/>
    <property type="match status" value="1"/>
</dbReference>
<organism evidence="13 14">
    <name type="scientific">Lasallia pustulata</name>
    <dbReference type="NCBI Taxonomy" id="136370"/>
    <lineage>
        <taxon>Eukaryota</taxon>
        <taxon>Fungi</taxon>
        <taxon>Dikarya</taxon>
        <taxon>Ascomycota</taxon>
        <taxon>Pezizomycotina</taxon>
        <taxon>Lecanoromycetes</taxon>
        <taxon>OSLEUM clade</taxon>
        <taxon>Umbilicariomycetidae</taxon>
        <taxon>Umbilicariales</taxon>
        <taxon>Umbilicariaceae</taxon>
        <taxon>Lasallia</taxon>
    </lineage>
</organism>
<evidence type="ECO:0000256" key="9">
    <source>
        <dbReference type="ARBA" id="ARBA00023136"/>
    </source>
</evidence>
<accession>A0A1W5D547</accession>
<feature type="transmembrane region" description="Helical" evidence="10">
    <location>
        <begin position="415"/>
        <end position="440"/>
    </location>
</feature>
<feature type="transmembrane region" description="Helical" evidence="10">
    <location>
        <begin position="759"/>
        <end position="789"/>
    </location>
</feature>
<dbReference type="Gene3D" id="3.30.70.100">
    <property type="match status" value="2"/>
</dbReference>
<comment type="similarity">
    <text evidence="2 10">Belongs to the cation transport ATPase (P-type) (TC 3.A.3) family. Type IB subfamily.</text>
</comment>
<dbReference type="FunFam" id="3.30.70.100:FF:000001">
    <property type="entry name" value="ATPase copper transporting beta"/>
    <property type="match status" value="1"/>
</dbReference>
<dbReference type="GO" id="GO:0005507">
    <property type="term" value="F:copper ion binding"/>
    <property type="evidence" value="ECO:0007669"/>
    <property type="project" value="TreeGrafter"/>
</dbReference>
<protein>
    <submittedName>
        <fullName evidence="13">Copper resistance-associated P-type</fullName>
    </submittedName>
</protein>
<dbReference type="NCBIfam" id="TIGR01494">
    <property type="entry name" value="ATPase_P-type"/>
    <property type="match status" value="1"/>
</dbReference>
<feature type="transmembrane region" description="Helical" evidence="10">
    <location>
        <begin position="546"/>
        <end position="564"/>
    </location>
</feature>
<dbReference type="PROSITE" id="PS00154">
    <property type="entry name" value="ATPASE_E1_E2"/>
    <property type="match status" value="1"/>
</dbReference>
<dbReference type="AlphaFoldDB" id="A0A1W5D547"/>
<dbReference type="GO" id="GO:0005524">
    <property type="term" value="F:ATP binding"/>
    <property type="evidence" value="ECO:0007669"/>
    <property type="project" value="UniProtKB-UniRule"/>
</dbReference>
<sequence length="1188" mass="128403">MNSRADYDAVDSNGARPPNSGLLVANPVPTSQVHLAVMPRQKEDSLTTTLLIRNIHCASCVSYIQEILHDLGPAIYEVDTSVLIQKTRVVHQHAIPATQICQHLSDAGFEVYNAVTMDGRGKKIEELDFASSFESWLEAATNIGRHPQAGSSRSTSCPQLPGTSKRSKHIQTCLACQNGEGYLSERGTKPTSHDLDGTAKPATKPGGTKTDVPEEKVWEGDHIVDVEPTQSPYKAILSIGGMTCASCTRAITEGVEELPFVDTVNVTLMTNSAQVIFAGRDNLDLILEKVDDLGYDATVEGCIAADPLDQKEVDVCLLQRTVMLRISGMYCEHCPRRIVDCITSEFESSVTIDKLPTTKDPTITFTYTPKAPTFTIRTIIMVINSLDDSFSTIFYHPPSLEERSHAMRVHEQHRILIRLLLSFIVAIPTLVIGVVLSTFISPTSAIRKLLDQPTWSGQVTRAEWALFICATPVYFFAADVFHLRAIAEIRALWSRKSKVPVWRRFYRFGSMNLLISAGTSVAYISSLALLIVGATTKSDRSSHDSTYFDTVVFLTFFILIGRFIEAYSKAKTGDAVSMLGKLRPTEALLLRTKSLEEVSSGSDRDIESNPQATTRTEKVNVDYLENGDIIVVPHGSSPPADGVVHTGSTKFDESSLTGESRAVGKAPGDKIFAGTVNIDNPISMKITEVHGSSMLDQIISVVREGQTKRAPVERVADILTGYFVPVITLLAIVTFVIWFSLGQSGAISRSYLTNQQGGWAFWSLEFAIAVFVVACPCGIGLAAPTALFVGGGLAAKSGILVRGGGEAFQEASDLDAVVFDKTGTLTEGGDLKVTNHEMLVEGEEIEVAWSIIKAIEETSSHPIARAILRIATAQPLASIHVNSITERPGLGLQAIFMFQPSSANPDKGELVAYEAALGSESLMSSLTPTPPALTYFTTKTLSTWKYHSKSVALLGLRRITSSRATEPQTPTPWALTTLLATTDPIRPSALHVIKHLRTHHNLSVYMLTGDNPTTAHAVAQTLGIPIANVIAGVLPAEKAAKIQWLQDHCPRRSRNHWFRRPGARGATQQAKAKIAFVGDGINDAPALASASVSVAIGSGSDIALSSSSFILLSSDLGSLLTLLDLSKRVFRRVRFNFAWALGYNLVLVPVAAGGLFWVRGSGWRLGPAWAGAAMAASRVSVVVGSLAL</sequence>
<dbReference type="Pfam" id="PF00122">
    <property type="entry name" value="E1-E2_ATPase"/>
    <property type="match status" value="1"/>
</dbReference>
<evidence type="ECO:0000256" key="5">
    <source>
        <dbReference type="ARBA" id="ARBA00022741"/>
    </source>
</evidence>
<reference evidence="14" key="1">
    <citation type="submission" date="2017-03" db="EMBL/GenBank/DDBJ databases">
        <authorList>
            <person name="Sharma R."/>
            <person name="Thines M."/>
        </authorList>
    </citation>
    <scope>NUCLEOTIDE SEQUENCE [LARGE SCALE GENOMIC DNA]</scope>
</reference>
<dbReference type="SUPFAM" id="SSF56784">
    <property type="entry name" value="HAD-like"/>
    <property type="match status" value="1"/>
</dbReference>
<dbReference type="InterPro" id="IPR001757">
    <property type="entry name" value="P_typ_ATPase"/>
</dbReference>
<dbReference type="InterPro" id="IPR023214">
    <property type="entry name" value="HAD_sf"/>
</dbReference>
<keyword evidence="9 10" id="KW-0472">Membrane</keyword>
<keyword evidence="7" id="KW-1278">Translocase</keyword>
<dbReference type="InterPro" id="IPR006121">
    <property type="entry name" value="HMA_dom"/>
</dbReference>
<evidence type="ECO:0000259" key="12">
    <source>
        <dbReference type="PROSITE" id="PS50846"/>
    </source>
</evidence>
<dbReference type="SFLD" id="SFLDS00003">
    <property type="entry name" value="Haloacid_Dehalogenase"/>
    <property type="match status" value="1"/>
</dbReference>
<evidence type="ECO:0000256" key="2">
    <source>
        <dbReference type="ARBA" id="ARBA00006024"/>
    </source>
</evidence>
<evidence type="ECO:0000256" key="11">
    <source>
        <dbReference type="SAM" id="MobiDB-lite"/>
    </source>
</evidence>
<dbReference type="Pfam" id="PF00702">
    <property type="entry name" value="Hydrolase"/>
    <property type="match status" value="1"/>
</dbReference>
<dbReference type="SUPFAM" id="SSF81653">
    <property type="entry name" value="Calcium ATPase, transduction domain A"/>
    <property type="match status" value="1"/>
</dbReference>
<dbReference type="FunFam" id="2.70.150.10:FF:000068">
    <property type="entry name" value="Copper resistance-associated P-type ATPase"/>
    <property type="match status" value="1"/>
</dbReference>
<dbReference type="GO" id="GO:0016020">
    <property type="term" value="C:membrane"/>
    <property type="evidence" value="ECO:0007669"/>
    <property type="project" value="UniProtKB-SubCell"/>
</dbReference>
<dbReference type="PRINTS" id="PR00119">
    <property type="entry name" value="CATATPASE"/>
</dbReference>
<dbReference type="SFLD" id="SFLDF00027">
    <property type="entry name" value="p-type_atpase"/>
    <property type="match status" value="1"/>
</dbReference>
<feature type="region of interest" description="Disordered" evidence="11">
    <location>
        <begin position="145"/>
        <end position="164"/>
    </location>
</feature>
<keyword evidence="8 10" id="KW-1133">Transmembrane helix</keyword>
<dbReference type="Gene3D" id="3.40.1110.10">
    <property type="entry name" value="Calcium-transporting ATPase, cytoplasmic domain N"/>
    <property type="match status" value="1"/>
</dbReference>
<keyword evidence="3 10" id="KW-0812">Transmembrane</keyword>